<feature type="domain" description="DUF5580" evidence="2">
    <location>
        <begin position="380"/>
        <end position="469"/>
    </location>
</feature>
<evidence type="ECO:0000256" key="1">
    <source>
        <dbReference type="SAM" id="MobiDB-lite"/>
    </source>
</evidence>
<feature type="compositionally biased region" description="Basic and acidic residues" evidence="1">
    <location>
        <begin position="175"/>
        <end position="184"/>
    </location>
</feature>
<dbReference type="InterPro" id="IPR040774">
    <property type="entry name" value="DUF5580"/>
</dbReference>
<reference evidence="3 4" key="1">
    <citation type="submission" date="2024-02" db="EMBL/GenBank/DDBJ databases">
        <title>Chromosome-scale genome assembly of the rough periwinkle Littorina saxatilis.</title>
        <authorList>
            <person name="De Jode A."/>
            <person name="Faria R."/>
            <person name="Formenti G."/>
            <person name="Sims Y."/>
            <person name="Smith T.P."/>
            <person name="Tracey A."/>
            <person name="Wood J.M.D."/>
            <person name="Zagrodzka Z.B."/>
            <person name="Johannesson K."/>
            <person name="Butlin R.K."/>
            <person name="Leder E.H."/>
        </authorList>
    </citation>
    <scope>NUCLEOTIDE SEQUENCE [LARGE SCALE GENOMIC DNA]</scope>
    <source>
        <strain evidence="3">Snail1</strain>
        <tissue evidence="3">Muscle</tissue>
    </source>
</reference>
<feature type="compositionally biased region" description="Basic and acidic residues" evidence="1">
    <location>
        <begin position="120"/>
        <end position="129"/>
    </location>
</feature>
<protein>
    <recommendedName>
        <fullName evidence="2">DUF5580 domain-containing protein</fullName>
    </recommendedName>
</protein>
<name>A0AAN9GB99_9CAEN</name>
<dbReference type="InterPro" id="IPR049246">
    <property type="entry name" value="DUF5580_M"/>
</dbReference>
<sequence>MAWVWAETPRKDEFVHAKNKSEATELDYQASQAMLTRDAPFGTEDTPSMKERIIGGRYVSVLERPYGQNAPRYEKLSLVSDKPNHVDPRALNDFSRRYNKPYQDPFTKNSSLSQPANVLKRPDSKDIRSRYPRLPPIEENRLKNNQISTVFEPEAWTRQHRVDDKENHQFPRRVFDPVEPDRTNGIKPLYDPRGSGVQGSRHSDPGANNLRQSYDAAVTRRGQQDTPSSKEQFVKKLTAMLPNNVFLPERPLILSEDDEVRLLEVIAEELNNYSPLKLRDIYLDIANTSDKNLSGYCQYQDLYYSMNRQMLSMPGDLLQLAAAMFVSPDRPNRDVNYEKFLSFIGLALKQGGNTQSRSYRPKTPVEQQLDNYFADSEHAKLISMVEQQLRENDFVIDFSKLENELKLADRLSKGFLELRTVMDVCYQLNIPLQSSVLNRVLAKCRFNNYDDKYSWRTFLEILTKAQPTRIRNEPVRLGTNPYSPPSPPPQPQRFSPQPHKPVTPLYRREPVQPSHDPRTSMNYGNGYNDDGSREEVISRMDQDIRQLERNYEEIKDKMRPRDDTPWFKNFIQFADALYKQDQSYDGDLPAEDVYRWTKMYNEASNLGLPDHLISKALSDSTKAGKVHIHSYLAKLGNVADHEKIV</sequence>
<dbReference type="Pfam" id="PF20742">
    <property type="entry name" value="DUF5580_M"/>
    <property type="match status" value="1"/>
</dbReference>
<evidence type="ECO:0000259" key="2">
    <source>
        <dbReference type="Pfam" id="PF20742"/>
    </source>
</evidence>
<dbReference type="Proteomes" id="UP001374579">
    <property type="component" value="Unassembled WGS sequence"/>
</dbReference>
<feature type="compositionally biased region" description="Polar residues" evidence="1">
    <location>
        <begin position="106"/>
        <end position="116"/>
    </location>
</feature>
<feature type="region of interest" description="Disordered" evidence="1">
    <location>
        <begin position="470"/>
        <end position="532"/>
    </location>
</feature>
<proteinExistence type="predicted"/>
<organism evidence="3 4">
    <name type="scientific">Littorina saxatilis</name>
    <dbReference type="NCBI Taxonomy" id="31220"/>
    <lineage>
        <taxon>Eukaryota</taxon>
        <taxon>Metazoa</taxon>
        <taxon>Spiralia</taxon>
        <taxon>Lophotrochozoa</taxon>
        <taxon>Mollusca</taxon>
        <taxon>Gastropoda</taxon>
        <taxon>Caenogastropoda</taxon>
        <taxon>Littorinimorpha</taxon>
        <taxon>Littorinoidea</taxon>
        <taxon>Littorinidae</taxon>
        <taxon>Littorina</taxon>
    </lineage>
</organism>
<dbReference type="InterPro" id="IPR011992">
    <property type="entry name" value="EF-hand-dom_pair"/>
</dbReference>
<feature type="compositionally biased region" description="Pro residues" evidence="1">
    <location>
        <begin position="482"/>
        <end position="491"/>
    </location>
</feature>
<comment type="caution">
    <text evidence="3">The sequence shown here is derived from an EMBL/GenBank/DDBJ whole genome shotgun (WGS) entry which is preliminary data.</text>
</comment>
<evidence type="ECO:0000313" key="3">
    <source>
        <dbReference type="EMBL" id="KAK7100595.1"/>
    </source>
</evidence>
<feature type="region of interest" description="Disordered" evidence="1">
    <location>
        <begin position="102"/>
        <end position="133"/>
    </location>
</feature>
<accession>A0AAN9GB99</accession>
<dbReference type="AlphaFoldDB" id="A0AAN9GB99"/>
<dbReference type="PANTHER" id="PTHR34830:SF1">
    <property type="entry name" value="GENE 12695-RELATED"/>
    <property type="match status" value="1"/>
</dbReference>
<gene>
    <name evidence="3" type="ORF">V1264_023517</name>
</gene>
<evidence type="ECO:0000313" key="4">
    <source>
        <dbReference type="Proteomes" id="UP001374579"/>
    </source>
</evidence>
<keyword evidence="4" id="KW-1185">Reference proteome</keyword>
<dbReference type="EMBL" id="JBAMIC010000011">
    <property type="protein sequence ID" value="KAK7100595.1"/>
    <property type="molecule type" value="Genomic_DNA"/>
</dbReference>
<dbReference type="SUPFAM" id="SSF47473">
    <property type="entry name" value="EF-hand"/>
    <property type="match status" value="1"/>
</dbReference>
<feature type="region of interest" description="Disordered" evidence="1">
    <location>
        <begin position="175"/>
        <end position="210"/>
    </location>
</feature>
<feature type="compositionally biased region" description="Basic and acidic residues" evidence="1">
    <location>
        <begin position="506"/>
        <end position="518"/>
    </location>
</feature>
<dbReference type="PANTHER" id="PTHR34830">
    <property type="entry name" value="SIMILAR TO HYPOTHETICAL PROTEIN MGC34837"/>
    <property type="match status" value="1"/>
</dbReference>